<protein>
    <submittedName>
        <fullName evidence="2">Uncharacterized protein</fullName>
    </submittedName>
</protein>
<keyword evidence="3" id="KW-1185">Reference proteome</keyword>
<dbReference type="HOGENOM" id="CLU_460127_0_0_1"/>
<feature type="compositionally biased region" description="Low complexity" evidence="1">
    <location>
        <begin position="292"/>
        <end position="330"/>
    </location>
</feature>
<feature type="compositionally biased region" description="Low complexity" evidence="1">
    <location>
        <begin position="396"/>
        <end position="406"/>
    </location>
</feature>
<feature type="region of interest" description="Disordered" evidence="1">
    <location>
        <begin position="91"/>
        <end position="269"/>
    </location>
</feature>
<gene>
    <name evidence="2" type="ORF">PHSY_001354</name>
</gene>
<feature type="compositionally biased region" description="Low complexity" evidence="1">
    <location>
        <begin position="29"/>
        <end position="60"/>
    </location>
</feature>
<dbReference type="Proteomes" id="UP000014071">
    <property type="component" value="Unassembled WGS sequence"/>
</dbReference>
<feature type="region of interest" description="Disordered" evidence="1">
    <location>
        <begin position="282"/>
        <end position="358"/>
    </location>
</feature>
<dbReference type="AlphaFoldDB" id="R9NYK4"/>
<feature type="compositionally biased region" description="Low complexity" evidence="1">
    <location>
        <begin position="98"/>
        <end position="107"/>
    </location>
</feature>
<dbReference type="RefSeq" id="XP_012187376.1">
    <property type="nucleotide sequence ID" value="XM_012331986.1"/>
</dbReference>
<dbReference type="eggNOG" id="ENOG502RDCV">
    <property type="taxonomic scope" value="Eukaryota"/>
</dbReference>
<reference evidence="3" key="1">
    <citation type="journal article" date="2013" name="Genome Announc.">
        <title>Draft genome sequence of the basidiomycetous yeast-like fungus Pseudozyma hubeiensis SY62, which produces an abundant amount of the biosurfactant mannosylerythritol lipids.</title>
        <authorList>
            <person name="Konishi M."/>
            <person name="Hatada Y."/>
            <person name="Horiuchi J."/>
        </authorList>
    </citation>
    <scope>NUCLEOTIDE SEQUENCE [LARGE SCALE GENOMIC DNA]</scope>
    <source>
        <strain evidence="3">SY62</strain>
    </source>
</reference>
<feature type="region of interest" description="Disordered" evidence="1">
    <location>
        <begin position="29"/>
        <end position="76"/>
    </location>
</feature>
<dbReference type="EMBL" id="DF238778">
    <property type="protein sequence ID" value="GAC93789.1"/>
    <property type="molecule type" value="Genomic_DNA"/>
</dbReference>
<feature type="compositionally biased region" description="Basic and acidic residues" evidence="1">
    <location>
        <begin position="137"/>
        <end position="146"/>
    </location>
</feature>
<feature type="region of interest" description="Disordered" evidence="1">
    <location>
        <begin position="418"/>
        <end position="475"/>
    </location>
</feature>
<evidence type="ECO:0000313" key="3">
    <source>
        <dbReference type="Proteomes" id="UP000014071"/>
    </source>
</evidence>
<feature type="compositionally biased region" description="Low complexity" evidence="1">
    <location>
        <begin position="181"/>
        <end position="200"/>
    </location>
</feature>
<dbReference type="GeneID" id="24106655"/>
<sequence>MIKQAAPQHPHGLTKLQHRLLYESDSESSFDLSFSSPSSVGSGSVYSDVGSRTGSSSFSRRAGRHGSNASRSESISSVLGSSMAIQRVMMGGSDTAPSRSRQSQRQSVRAIASAFEEASKSSTVRAPPIKLPSQLGRVDEQSEPRRFVAQGHNGSTLPVCRPAGSFSAERSNTSRTVVNRSTEAPISAPATTATSQTSQAFAPRAGSNNTTLQHPHFVFPSRTPTQQQEQWSHDQDSQRQSRSFVGSKTQYDDEEPIFDIVPSPSRKRNVGLPSVMVASRTSLVQQEPDAPRASLSRSASTIASSPRLPSSLTTTSRDSLDSSYSLDSLSGHPFSLQFAGDEDDGDMRVSTTASMQDPDEVDIFSSPFINHGAKGFVIPPSPHSESKSLSRQQSEPSSAAPPDALLASSGRTLQPLLLCSSRPSSSSSASTATQTLSATSTAQAQPIASMRINQDTSFPLPPGTHGSTLRSASVERQALPSIREAAPTTAVDLGSESGADQTLAISELKQQAAALLESIRSLSDEIDESIPSTHRLPGTSYKSAAGVHGNRSNHSSSGSDVEGTKASFVAVDETYTDVWRLMDSWYWSSFEVGSQ</sequence>
<dbReference type="OrthoDB" id="2552507at2759"/>
<feature type="compositionally biased region" description="Polar residues" evidence="1">
    <location>
        <begin position="168"/>
        <end position="180"/>
    </location>
</feature>
<feature type="compositionally biased region" description="Low complexity" evidence="1">
    <location>
        <begin position="418"/>
        <end position="446"/>
    </location>
</feature>
<evidence type="ECO:0000256" key="1">
    <source>
        <dbReference type="SAM" id="MobiDB-lite"/>
    </source>
</evidence>
<evidence type="ECO:0000313" key="2">
    <source>
        <dbReference type="EMBL" id="GAC93789.1"/>
    </source>
</evidence>
<accession>R9NYK4</accession>
<name>R9NYK4_PSEHS</name>
<feature type="region of interest" description="Disordered" evidence="1">
    <location>
        <begin position="374"/>
        <end position="406"/>
    </location>
</feature>
<feature type="compositionally biased region" description="Low complexity" evidence="1">
    <location>
        <begin position="548"/>
        <end position="559"/>
    </location>
</feature>
<proteinExistence type="predicted"/>
<feature type="region of interest" description="Disordered" evidence="1">
    <location>
        <begin position="529"/>
        <end position="563"/>
    </location>
</feature>
<organism evidence="2 3">
    <name type="scientific">Pseudozyma hubeiensis (strain SY62)</name>
    <name type="common">Yeast</name>
    <dbReference type="NCBI Taxonomy" id="1305764"/>
    <lineage>
        <taxon>Eukaryota</taxon>
        <taxon>Fungi</taxon>
        <taxon>Dikarya</taxon>
        <taxon>Basidiomycota</taxon>
        <taxon>Ustilaginomycotina</taxon>
        <taxon>Ustilaginomycetes</taxon>
        <taxon>Ustilaginales</taxon>
        <taxon>Ustilaginaceae</taxon>
        <taxon>Pseudozyma</taxon>
    </lineage>
</organism>